<reference evidence="1" key="1">
    <citation type="submission" date="2023-10" db="EMBL/GenBank/DDBJ databases">
        <authorList>
            <person name="Chen Y."/>
            <person name="Shah S."/>
            <person name="Dougan E. K."/>
            <person name="Thang M."/>
            <person name="Chan C."/>
        </authorList>
    </citation>
    <scope>NUCLEOTIDE SEQUENCE [LARGE SCALE GENOMIC DNA]</scope>
</reference>
<organism evidence="1 2">
    <name type="scientific">Prorocentrum cordatum</name>
    <dbReference type="NCBI Taxonomy" id="2364126"/>
    <lineage>
        <taxon>Eukaryota</taxon>
        <taxon>Sar</taxon>
        <taxon>Alveolata</taxon>
        <taxon>Dinophyceae</taxon>
        <taxon>Prorocentrales</taxon>
        <taxon>Prorocentraceae</taxon>
        <taxon>Prorocentrum</taxon>
    </lineage>
</organism>
<evidence type="ECO:0000313" key="2">
    <source>
        <dbReference type="Proteomes" id="UP001189429"/>
    </source>
</evidence>
<dbReference type="Proteomes" id="UP001189429">
    <property type="component" value="Unassembled WGS sequence"/>
</dbReference>
<accession>A0ABN9Q5V0</accession>
<proteinExistence type="predicted"/>
<protein>
    <submittedName>
        <fullName evidence="1">Uncharacterized protein</fullName>
    </submittedName>
</protein>
<dbReference type="EMBL" id="CAUYUJ010002514">
    <property type="protein sequence ID" value="CAK0801123.1"/>
    <property type="molecule type" value="Genomic_DNA"/>
</dbReference>
<comment type="caution">
    <text evidence="1">The sequence shown here is derived from an EMBL/GenBank/DDBJ whole genome shotgun (WGS) entry which is preliminary data.</text>
</comment>
<name>A0ABN9Q5V0_9DINO</name>
<keyword evidence="2" id="KW-1185">Reference proteome</keyword>
<evidence type="ECO:0000313" key="1">
    <source>
        <dbReference type="EMBL" id="CAK0801123.1"/>
    </source>
</evidence>
<gene>
    <name evidence="1" type="ORF">PCOR1329_LOCUS9084</name>
</gene>
<sequence length="314" mass="33677">MRGGESSGNAADGLAARGQPVQPAGATFAFTQSLLLSYVTGLGQSCDRELAALNYPGKPDELKTEFVGGQWRHGALYACNTAIDQVKQQCALLTNHNIRGNLSMEAFESMANYPIDEASYLPLVRALEAALPGGEEKLAAAAHSLAAKSAWTKSFMNTLWHVFDGSTLAGVMALKQWTHPSFTESNLRAACQADVAILSVASINLQLPVPESGGTPAGVAPTMAAYPRYKWEGDRFTSEIEKIGTCDHLVFLESCDETTDVYKIWSWGKYFEMTKLALLGIPVTAEGEANPTGPCNTGMICYAVTASPSFETFE</sequence>